<protein>
    <submittedName>
        <fullName evidence="1">Phage tail protein</fullName>
    </submittedName>
</protein>
<dbReference type="RefSeq" id="WP_121669695.1">
    <property type="nucleotide sequence ID" value="NZ_CP033019.1"/>
</dbReference>
<reference evidence="1 2" key="1">
    <citation type="submission" date="2018-10" db="EMBL/GenBank/DDBJ databases">
        <title>Effects of UV and annual dynamics of microbial communities in freshwater RAS systems.</title>
        <authorList>
            <person name="Bekkelund A.K."/>
            <person name="Hansen B.R."/>
            <person name="Stokken H."/>
            <person name="Eriksen B.F."/>
            <person name="Kashulin N.A."/>
        </authorList>
    </citation>
    <scope>NUCLEOTIDE SEQUENCE [LARGE SCALE GENOMIC DNA]</scope>
    <source>
        <strain evidence="1 2">BHSEK</strain>
    </source>
</reference>
<keyword evidence="2" id="KW-1185">Reference proteome</keyword>
<dbReference type="EMBL" id="CP033019">
    <property type="protein sequence ID" value="AYM76893.1"/>
    <property type="molecule type" value="Genomic_DNA"/>
</dbReference>
<dbReference type="AlphaFoldDB" id="A0A3G2EAA6"/>
<evidence type="ECO:0000313" key="1">
    <source>
        <dbReference type="EMBL" id="AYM76893.1"/>
    </source>
</evidence>
<sequence>MSDLNHYFGGDLSQSSTGDLLKIDGTGEGVQRVLRRLLTNPALIDADGTTLIPGDYIFHPDYGAGLPRMIGDAVDIPKIKGLIQGQMFLEACVARSPAPVITVTEILGGVSVDIRYNDAQTGTPAALAFDVTK</sequence>
<dbReference type="Proteomes" id="UP000279594">
    <property type="component" value="Chromosome"/>
</dbReference>
<name>A0A3G2EAA6_9BURK</name>
<organism evidence="1 2">
    <name type="scientific">Janthinobacterium agaricidamnosum</name>
    <dbReference type="NCBI Taxonomy" id="55508"/>
    <lineage>
        <taxon>Bacteria</taxon>
        <taxon>Pseudomonadati</taxon>
        <taxon>Pseudomonadota</taxon>
        <taxon>Betaproteobacteria</taxon>
        <taxon>Burkholderiales</taxon>
        <taxon>Oxalobacteraceae</taxon>
        <taxon>Janthinobacterium</taxon>
    </lineage>
</organism>
<gene>
    <name evidence="1" type="ORF">D9M09_14620</name>
</gene>
<accession>A0A3G2EAA6</accession>
<proteinExistence type="predicted"/>
<evidence type="ECO:0000313" key="2">
    <source>
        <dbReference type="Proteomes" id="UP000279594"/>
    </source>
</evidence>